<evidence type="ECO:0000256" key="3">
    <source>
        <dbReference type="ARBA" id="ARBA00022692"/>
    </source>
</evidence>
<evidence type="ECO:0000256" key="2">
    <source>
        <dbReference type="ARBA" id="ARBA00022481"/>
    </source>
</evidence>
<evidence type="ECO:0000256" key="6">
    <source>
        <dbReference type="SAM" id="Phobius"/>
    </source>
</evidence>
<dbReference type="PROSITE" id="PS00409">
    <property type="entry name" value="PROKAR_NTER_METHYL"/>
    <property type="match status" value="1"/>
</dbReference>
<name>A0A7V4DER1_9BACT</name>
<dbReference type="InterPro" id="IPR012902">
    <property type="entry name" value="N_methyl_site"/>
</dbReference>
<feature type="transmembrane region" description="Helical" evidence="6">
    <location>
        <begin position="12"/>
        <end position="33"/>
    </location>
</feature>
<organism evidence="7">
    <name type="scientific">Candidatus Caldatribacterium californiense</name>
    <dbReference type="NCBI Taxonomy" id="1454726"/>
    <lineage>
        <taxon>Bacteria</taxon>
        <taxon>Pseudomonadati</taxon>
        <taxon>Atribacterota</taxon>
        <taxon>Atribacteria</taxon>
        <taxon>Atribacterales</taxon>
        <taxon>Candidatus Caldatribacteriaceae</taxon>
        <taxon>Candidatus Caldatribacterium</taxon>
    </lineage>
</organism>
<evidence type="ECO:0000313" key="7">
    <source>
        <dbReference type="EMBL" id="HGI31002.1"/>
    </source>
</evidence>
<sequence>MANVRKRKKEEGFTLIELIVVVAILGFLLAIAIPRYMTAREQGAAAATKANLHNLATSLELYLTEQSAELPAGDQAFWEAIKDYVPTPPKPPKGGSYTYTKTDTGYKIEDPNTYTIGGKTYKYYVKESGIIVEEEQSPQPQSPQPSPTG</sequence>
<gene>
    <name evidence="7" type="ORF">ENV30_06825</name>
</gene>
<keyword evidence="2" id="KW-0488">Methylation</keyword>
<dbReference type="NCBIfam" id="TIGR02532">
    <property type="entry name" value="IV_pilin_GFxxxE"/>
    <property type="match status" value="1"/>
</dbReference>
<keyword evidence="4 6" id="KW-1133">Transmembrane helix</keyword>
<dbReference type="GO" id="GO:0015628">
    <property type="term" value="P:protein secretion by the type II secretion system"/>
    <property type="evidence" value="ECO:0007669"/>
    <property type="project" value="InterPro"/>
</dbReference>
<dbReference type="EMBL" id="DTFV01000100">
    <property type="protein sequence ID" value="HGI31002.1"/>
    <property type="molecule type" value="Genomic_DNA"/>
</dbReference>
<keyword evidence="3 6" id="KW-0812">Transmembrane</keyword>
<evidence type="ECO:0000256" key="1">
    <source>
        <dbReference type="ARBA" id="ARBA00004167"/>
    </source>
</evidence>
<dbReference type="GO" id="GO:0016020">
    <property type="term" value="C:membrane"/>
    <property type="evidence" value="ECO:0007669"/>
    <property type="project" value="UniProtKB-SubCell"/>
</dbReference>
<dbReference type="SUPFAM" id="SSF54523">
    <property type="entry name" value="Pili subunits"/>
    <property type="match status" value="1"/>
</dbReference>
<dbReference type="PANTHER" id="PTHR30093:SF44">
    <property type="entry name" value="TYPE II SECRETION SYSTEM CORE PROTEIN G"/>
    <property type="match status" value="1"/>
</dbReference>
<proteinExistence type="predicted"/>
<dbReference type="GO" id="GO:0015627">
    <property type="term" value="C:type II protein secretion system complex"/>
    <property type="evidence" value="ECO:0007669"/>
    <property type="project" value="InterPro"/>
</dbReference>
<comment type="subcellular location">
    <subcellularLocation>
        <location evidence="1">Membrane</location>
        <topology evidence="1">Single-pass membrane protein</topology>
    </subcellularLocation>
</comment>
<dbReference type="PRINTS" id="PR00813">
    <property type="entry name" value="BCTERIALGSPG"/>
</dbReference>
<dbReference type="InterPro" id="IPR045584">
    <property type="entry name" value="Pilin-like"/>
</dbReference>
<evidence type="ECO:0000256" key="4">
    <source>
        <dbReference type="ARBA" id="ARBA00022989"/>
    </source>
</evidence>
<comment type="caution">
    <text evidence="7">The sequence shown here is derived from an EMBL/GenBank/DDBJ whole genome shotgun (WGS) entry which is preliminary data.</text>
</comment>
<dbReference type="PANTHER" id="PTHR30093">
    <property type="entry name" value="GENERAL SECRETION PATHWAY PROTEIN G"/>
    <property type="match status" value="1"/>
</dbReference>
<accession>A0A7V4DER1</accession>
<dbReference type="Pfam" id="PF07963">
    <property type="entry name" value="N_methyl"/>
    <property type="match status" value="1"/>
</dbReference>
<evidence type="ECO:0000256" key="5">
    <source>
        <dbReference type="ARBA" id="ARBA00023136"/>
    </source>
</evidence>
<reference evidence="7" key="1">
    <citation type="journal article" date="2020" name="mSystems">
        <title>Genome- and Community-Level Interaction Insights into Carbon Utilization and Element Cycling Functions of Hydrothermarchaeota in Hydrothermal Sediment.</title>
        <authorList>
            <person name="Zhou Z."/>
            <person name="Liu Y."/>
            <person name="Xu W."/>
            <person name="Pan J."/>
            <person name="Luo Z.H."/>
            <person name="Li M."/>
        </authorList>
    </citation>
    <scope>NUCLEOTIDE SEQUENCE [LARGE SCALE GENOMIC DNA]</scope>
    <source>
        <strain evidence="7">SpSt-747</strain>
    </source>
</reference>
<dbReference type="Gene3D" id="3.30.700.10">
    <property type="entry name" value="Glycoprotein, Type 4 Pilin"/>
    <property type="match status" value="1"/>
</dbReference>
<keyword evidence="5 6" id="KW-0472">Membrane</keyword>
<dbReference type="AlphaFoldDB" id="A0A7V4DER1"/>
<dbReference type="InterPro" id="IPR000983">
    <property type="entry name" value="Bac_GSPG_pilin"/>
</dbReference>
<protein>
    <submittedName>
        <fullName evidence="7">Type II secretion system protein</fullName>
    </submittedName>
</protein>